<dbReference type="GeneID" id="20651442"/>
<evidence type="ECO:0000313" key="2">
    <source>
        <dbReference type="EMBL" id="EGZ10039.1"/>
    </source>
</evidence>
<reference evidence="1" key="2">
    <citation type="submission" date="2011-09" db="EMBL/GenBank/DDBJ databases">
        <authorList>
            <consortium name="US DOE Joint Genome Institute (JGI-PGF)"/>
            <person name="Aerts A."/>
            <person name="Grimwood J."/>
            <person name="Schmutz J."/>
            <person name="Lucas S."/>
            <person name="Hammon N."/>
            <person name="Glavina del Rio T."/>
            <person name="Dalin E."/>
            <person name="Tice H."/>
            <person name="Pitluck S."/>
            <person name="Dehal P."/>
            <person name="Chapman J."/>
            <person name="Putman N.H."/>
            <person name="Salamov A.A."/>
            <person name="Terry A."/>
            <person name="Rokhsar D.S."/>
            <person name="Boore J.L."/>
            <person name="Tripathy S."/>
            <person name="Tyler B.M."/>
            <person name="Grigoriev I.V."/>
        </authorList>
    </citation>
    <scope>NUCLEOTIDE SEQUENCE</scope>
    <source>
        <strain evidence="1">P6497</strain>
    </source>
</reference>
<dbReference type="GeneID" id="20650408"/>
<dbReference type="KEGG" id="psoj:PHYSODRAFT_373081"/>
<dbReference type="KEGG" id="psoj:PHYSODRAFT_405829"/>
<evidence type="ECO:0000313" key="3">
    <source>
        <dbReference type="Proteomes" id="UP000002640"/>
    </source>
</evidence>
<feature type="non-terminal residue" evidence="1">
    <location>
        <position position="188"/>
    </location>
</feature>
<gene>
    <name evidence="2" type="ORF">PHYSODRAFT_373081</name>
    <name evidence="1" type="ORF">PHYSODRAFT_405829</name>
</gene>
<dbReference type="AlphaFoldDB" id="G5AIN9"/>
<dbReference type="InParanoid" id="G5AIN9"/>
<dbReference type="Proteomes" id="UP000002640">
    <property type="component" value="Unassembled WGS sequence"/>
</dbReference>
<dbReference type="EMBL" id="JH159159">
    <property type="protein sequence ID" value="EGZ10039.1"/>
    <property type="molecule type" value="Genomic_DNA"/>
</dbReference>
<protein>
    <submittedName>
        <fullName evidence="1">Uncharacterized protein</fullName>
    </submittedName>
</protein>
<dbReference type="SMR" id="G5AIN9"/>
<sequence>RTTSHYNNLRKCLNCEAKSREDLQRIANNSRVRQGQRAFGRTLQPTVANLKNFYKRHADWQRDQTISDISPAPGHYYPESMPVAEKMASEWNDIMGGSHATLNPSEMQKALREFHMIPDSQRLRPEEKQQLVNPIVEKEVADAIDKLPRDKSGGTTGLSHDFYKDFKDEMAECLTMVYQAIQKGAAVP</sequence>
<dbReference type="RefSeq" id="XP_009539940.1">
    <property type="nucleotide sequence ID" value="XM_009541645.1"/>
</dbReference>
<reference evidence="1 3" key="1">
    <citation type="journal article" date="2006" name="Science">
        <title>Phytophthora genome sequences uncover evolutionary origins and mechanisms of pathogenesis.</title>
        <authorList>
            <person name="Tyler B.M."/>
            <person name="Tripathy S."/>
            <person name="Zhang X."/>
            <person name="Dehal P."/>
            <person name="Jiang R.H."/>
            <person name="Aerts A."/>
            <person name="Arredondo F.D."/>
            <person name="Baxter L."/>
            <person name="Bensasson D."/>
            <person name="Beynon J.L."/>
            <person name="Chapman J."/>
            <person name="Damasceno C.M."/>
            <person name="Dorrance A.E."/>
            <person name="Dou D."/>
            <person name="Dickerman A.W."/>
            <person name="Dubchak I.L."/>
            <person name="Garbelotto M."/>
            <person name="Gijzen M."/>
            <person name="Gordon S.G."/>
            <person name="Govers F."/>
            <person name="Grunwald N.J."/>
            <person name="Huang W."/>
            <person name="Ivors K.L."/>
            <person name="Jones R.W."/>
            <person name="Kamoun S."/>
            <person name="Krampis K."/>
            <person name="Lamour K.H."/>
            <person name="Lee M.K."/>
            <person name="McDonald W.H."/>
            <person name="Medina M."/>
            <person name="Meijer H.J."/>
            <person name="Nordberg E.K."/>
            <person name="Maclean D.J."/>
            <person name="Ospina-Giraldo M.D."/>
            <person name="Morris P.F."/>
            <person name="Phuntumart V."/>
            <person name="Putnam N.H."/>
            <person name="Rash S."/>
            <person name="Rose J.K."/>
            <person name="Sakihama Y."/>
            <person name="Salamov A.A."/>
            <person name="Savidor A."/>
            <person name="Scheuring C.F."/>
            <person name="Smith B.M."/>
            <person name="Sobral B.W."/>
            <person name="Terry A."/>
            <person name="Torto-Alalibo T.A."/>
            <person name="Win J."/>
            <person name="Xu Z."/>
            <person name="Zhang H."/>
            <person name="Grigoriev I.V."/>
            <person name="Rokhsar D.S."/>
            <person name="Boore J.L."/>
        </authorList>
    </citation>
    <scope>NUCLEOTIDE SEQUENCE [LARGE SCALE GENOMIC DNA]</scope>
    <source>
        <strain evidence="1 3">P6497</strain>
    </source>
</reference>
<dbReference type="EMBL" id="JH159177">
    <property type="protein sequence ID" value="EGZ04649.1"/>
    <property type="molecule type" value="Genomic_DNA"/>
</dbReference>
<accession>G5AIN9</accession>
<evidence type="ECO:0000313" key="1">
    <source>
        <dbReference type="EMBL" id="EGZ04649.1"/>
    </source>
</evidence>
<keyword evidence="3" id="KW-1185">Reference proteome</keyword>
<feature type="non-terminal residue" evidence="1">
    <location>
        <position position="1"/>
    </location>
</feature>
<organism evidence="3">
    <name type="scientific">Phytophthora sojae (strain P6497)</name>
    <name type="common">Soybean stem and root rot agent</name>
    <name type="synonym">Phytophthora megasperma f. sp. glycines</name>
    <dbReference type="NCBI Taxonomy" id="1094619"/>
    <lineage>
        <taxon>Eukaryota</taxon>
        <taxon>Sar</taxon>
        <taxon>Stramenopiles</taxon>
        <taxon>Oomycota</taxon>
        <taxon>Peronosporomycetes</taxon>
        <taxon>Peronosporales</taxon>
        <taxon>Peronosporaceae</taxon>
        <taxon>Phytophthora</taxon>
    </lineage>
</organism>
<dbReference type="RefSeq" id="XP_009534900.1">
    <property type="nucleotide sequence ID" value="XM_009536605.1"/>
</dbReference>
<name>G5AIN9_PHYSP</name>
<proteinExistence type="predicted"/>